<evidence type="ECO:0000256" key="1">
    <source>
        <dbReference type="SAM" id="MobiDB-lite"/>
    </source>
</evidence>
<protein>
    <submittedName>
        <fullName evidence="2">Uncharacterized protein</fullName>
    </submittedName>
</protein>
<dbReference type="EMBL" id="OD004904">
    <property type="protein sequence ID" value="CAD7410666.1"/>
    <property type="molecule type" value="Genomic_DNA"/>
</dbReference>
<dbReference type="AlphaFoldDB" id="A0A7R9H6K0"/>
<evidence type="ECO:0000313" key="2">
    <source>
        <dbReference type="EMBL" id="CAD7410666.1"/>
    </source>
</evidence>
<feature type="compositionally biased region" description="Basic and acidic residues" evidence="1">
    <location>
        <begin position="16"/>
        <end position="35"/>
    </location>
</feature>
<feature type="region of interest" description="Disordered" evidence="1">
    <location>
        <begin position="1"/>
        <end position="37"/>
    </location>
</feature>
<name>A0A7R9H6K0_TIMPO</name>
<gene>
    <name evidence="2" type="ORF">TPSB3V08_LOCUS7483</name>
</gene>
<reference evidence="2" key="1">
    <citation type="submission" date="2020-11" db="EMBL/GenBank/DDBJ databases">
        <authorList>
            <person name="Tran Van P."/>
        </authorList>
    </citation>
    <scope>NUCLEOTIDE SEQUENCE</scope>
</reference>
<accession>A0A7R9H6K0</accession>
<organism evidence="2">
    <name type="scientific">Timema poppense</name>
    <name type="common">Walking stick</name>
    <dbReference type="NCBI Taxonomy" id="170557"/>
    <lineage>
        <taxon>Eukaryota</taxon>
        <taxon>Metazoa</taxon>
        <taxon>Ecdysozoa</taxon>
        <taxon>Arthropoda</taxon>
        <taxon>Hexapoda</taxon>
        <taxon>Insecta</taxon>
        <taxon>Pterygota</taxon>
        <taxon>Neoptera</taxon>
        <taxon>Polyneoptera</taxon>
        <taxon>Phasmatodea</taxon>
        <taxon>Timematodea</taxon>
        <taxon>Timematoidea</taxon>
        <taxon>Timematidae</taxon>
        <taxon>Timema</taxon>
    </lineage>
</organism>
<feature type="compositionally biased region" description="Polar residues" evidence="1">
    <location>
        <begin position="1"/>
        <end position="12"/>
    </location>
</feature>
<sequence>MSVMSSLDSTSGGPRRQQEPGHHTLQDDGAQRERICPGGGRNVIPACNSHDTHTCIYMAQDHSNSPYAPRLLMSSSVQLVTGLTLHPRSA</sequence>
<proteinExistence type="predicted"/>